<protein>
    <submittedName>
        <fullName evidence="1">Uncharacterized protein</fullName>
    </submittedName>
</protein>
<name>A0A942A3S2_9BACT</name>
<comment type="caution">
    <text evidence="1">The sequence shown here is derived from an EMBL/GenBank/DDBJ whole genome shotgun (WGS) entry which is preliminary data.</text>
</comment>
<dbReference type="EMBL" id="JAANXD010000016">
    <property type="protein sequence ID" value="MBS1257222.1"/>
    <property type="molecule type" value="Genomic_DNA"/>
</dbReference>
<gene>
    <name evidence="1" type="ORF">MAG551_00258</name>
</gene>
<accession>A0A942A3S2</accession>
<proteinExistence type="predicted"/>
<sequence length="85" mass="10051">MAKKEGKSFNSEYDGGWFYYSGIVSYDKDFGTKQDYYWGGCIFQKNLKYKRQREYRLAMVTDPQLKKKDHIRLTLGDCSDLISIL</sequence>
<organism evidence="1 2">
    <name type="scientific">Candidatus Scalindua arabica</name>
    <dbReference type="NCBI Taxonomy" id="1127984"/>
    <lineage>
        <taxon>Bacteria</taxon>
        <taxon>Pseudomonadati</taxon>
        <taxon>Planctomycetota</taxon>
        <taxon>Candidatus Brocadiia</taxon>
        <taxon>Candidatus Brocadiales</taxon>
        <taxon>Candidatus Scalinduaceae</taxon>
        <taxon>Candidatus Scalindua</taxon>
    </lineage>
</organism>
<evidence type="ECO:0000313" key="1">
    <source>
        <dbReference type="EMBL" id="MBS1257222.1"/>
    </source>
</evidence>
<reference evidence="1" key="1">
    <citation type="journal article" date="2021" name="ISME J.">
        <title>Fine-scale metabolic discontinuity in a stratified prokaryote microbiome of a Red Sea deep halocline.</title>
        <authorList>
            <person name="Michoud G."/>
            <person name="Ngugi D.K."/>
            <person name="Barozzi A."/>
            <person name="Merlino G."/>
            <person name="Calleja M.L."/>
            <person name="Delgado-Huertas A."/>
            <person name="Moran X.A.G."/>
            <person name="Daffonchio D."/>
        </authorList>
    </citation>
    <scope>NUCLEOTIDE SEQUENCE</scope>
    <source>
        <strain evidence="1">SuakinDeep_MAG55_1</strain>
    </source>
</reference>
<dbReference type="AlphaFoldDB" id="A0A942A3S2"/>
<evidence type="ECO:0000313" key="2">
    <source>
        <dbReference type="Proteomes" id="UP000722750"/>
    </source>
</evidence>
<dbReference type="Proteomes" id="UP000722750">
    <property type="component" value="Unassembled WGS sequence"/>
</dbReference>